<reference evidence="7 8" key="1">
    <citation type="submission" date="2016-09" db="EMBL/GenBank/DDBJ databases">
        <title>Pseudonocardia autotrophica DSM535, a candidate organism with high potential of specific P450 cytochromes.</title>
        <authorList>
            <person name="Grumaz C."/>
            <person name="Vainshtein Y."/>
            <person name="Kirstahler P."/>
            <person name="Sohn K."/>
        </authorList>
    </citation>
    <scope>NUCLEOTIDE SEQUENCE [LARGE SCALE GENOMIC DNA]</scope>
    <source>
        <strain evidence="7 8">DSM 535</strain>
    </source>
</reference>
<dbReference type="SUPFAM" id="SSF53850">
    <property type="entry name" value="Periplasmic binding protein-like II"/>
    <property type="match status" value="1"/>
</dbReference>
<dbReference type="Pfam" id="PF00126">
    <property type="entry name" value="HTH_1"/>
    <property type="match status" value="1"/>
</dbReference>
<evidence type="ECO:0000256" key="1">
    <source>
        <dbReference type="ARBA" id="ARBA00009437"/>
    </source>
</evidence>
<dbReference type="SUPFAM" id="SSF46785">
    <property type="entry name" value="Winged helix' DNA-binding domain"/>
    <property type="match status" value="1"/>
</dbReference>
<dbReference type="PANTHER" id="PTHR30419">
    <property type="entry name" value="HTH-TYPE TRANSCRIPTIONAL REGULATOR YBHD"/>
    <property type="match status" value="1"/>
</dbReference>
<dbReference type="InterPro" id="IPR036390">
    <property type="entry name" value="WH_DNA-bd_sf"/>
</dbReference>
<dbReference type="Gene3D" id="1.10.10.10">
    <property type="entry name" value="Winged helix-like DNA-binding domain superfamily/Winged helix DNA-binding domain"/>
    <property type="match status" value="1"/>
</dbReference>
<dbReference type="Pfam" id="PF03466">
    <property type="entry name" value="LysR_substrate"/>
    <property type="match status" value="1"/>
</dbReference>
<dbReference type="OrthoDB" id="3181812at2"/>
<dbReference type="AlphaFoldDB" id="A0A1Y2ML95"/>
<dbReference type="GO" id="GO:0005829">
    <property type="term" value="C:cytosol"/>
    <property type="evidence" value="ECO:0007669"/>
    <property type="project" value="TreeGrafter"/>
</dbReference>
<protein>
    <submittedName>
        <fullName evidence="7">Hydrogen peroxide-inducible genes activator</fullName>
    </submittedName>
</protein>
<dbReference type="RefSeq" id="WP_085916278.1">
    <property type="nucleotide sequence ID" value="NZ_AP018920.1"/>
</dbReference>
<dbReference type="InterPro" id="IPR000847">
    <property type="entry name" value="LysR_HTH_N"/>
</dbReference>
<dbReference type="STRING" id="2074.BG845_06212"/>
<keyword evidence="8" id="KW-1185">Reference proteome</keyword>
<keyword evidence="4" id="KW-0804">Transcription</keyword>
<dbReference type="EMBL" id="MIGB01000055">
    <property type="protein sequence ID" value="OSY35238.1"/>
    <property type="molecule type" value="Genomic_DNA"/>
</dbReference>
<sequence length="332" mass="35438">MVSDVALRQLEYLVALAREKHFGRAAQACFASQSTLSVGLRNLERQLGVTIARRGHRFQGFTAEGECVVGWAARILAERDALRIDLLRMKSGLSATVRIGAIPTAVPAVSALTTAWTAAHPEVRTRIEALPSREIDRRLADFDLDVGLTYLDADRTGDDVLPLYRESYLLLTGADEAVARRGRVSWSEIPELRLCALTRGMQNRRIVDGALSAAGAAARVEVETDTIGALYAHLATGQWSAVIAHTWMRAFGVLAGMRAVPITGSGPRPLVGLVLGGSGPASYVARAYLEAVERAGVAAELDAGEADHEGMPDPADTNAQPTVDSSDAEKTA</sequence>
<evidence type="ECO:0000256" key="2">
    <source>
        <dbReference type="ARBA" id="ARBA00023015"/>
    </source>
</evidence>
<evidence type="ECO:0000259" key="6">
    <source>
        <dbReference type="PROSITE" id="PS50931"/>
    </source>
</evidence>
<evidence type="ECO:0000256" key="3">
    <source>
        <dbReference type="ARBA" id="ARBA00023125"/>
    </source>
</evidence>
<dbReference type="InterPro" id="IPR005119">
    <property type="entry name" value="LysR_subst-bd"/>
</dbReference>
<evidence type="ECO:0000256" key="4">
    <source>
        <dbReference type="ARBA" id="ARBA00023163"/>
    </source>
</evidence>
<evidence type="ECO:0000256" key="5">
    <source>
        <dbReference type="SAM" id="MobiDB-lite"/>
    </source>
</evidence>
<feature type="region of interest" description="Disordered" evidence="5">
    <location>
        <begin position="302"/>
        <end position="332"/>
    </location>
</feature>
<comment type="caution">
    <text evidence="7">The sequence shown here is derived from an EMBL/GenBank/DDBJ whole genome shotgun (WGS) entry which is preliminary data.</text>
</comment>
<evidence type="ECO:0000313" key="8">
    <source>
        <dbReference type="Proteomes" id="UP000194360"/>
    </source>
</evidence>
<comment type="similarity">
    <text evidence="1">Belongs to the LysR transcriptional regulatory family.</text>
</comment>
<keyword evidence="3" id="KW-0238">DNA-binding</keyword>
<evidence type="ECO:0000313" key="7">
    <source>
        <dbReference type="EMBL" id="OSY35238.1"/>
    </source>
</evidence>
<dbReference type="PROSITE" id="PS50931">
    <property type="entry name" value="HTH_LYSR"/>
    <property type="match status" value="1"/>
</dbReference>
<name>A0A1Y2ML95_PSEAH</name>
<dbReference type="InterPro" id="IPR036388">
    <property type="entry name" value="WH-like_DNA-bd_sf"/>
</dbReference>
<keyword evidence="2" id="KW-0805">Transcription regulation</keyword>
<accession>A0A1Y2ML95</accession>
<proteinExistence type="inferred from homology"/>
<dbReference type="PANTHER" id="PTHR30419:SF31">
    <property type="entry name" value="BLR3139 PROTEIN"/>
    <property type="match status" value="1"/>
</dbReference>
<organism evidence="7 8">
    <name type="scientific">Pseudonocardia autotrophica</name>
    <name type="common">Amycolata autotrophica</name>
    <name type="synonym">Nocardia autotrophica</name>
    <dbReference type="NCBI Taxonomy" id="2074"/>
    <lineage>
        <taxon>Bacteria</taxon>
        <taxon>Bacillati</taxon>
        <taxon>Actinomycetota</taxon>
        <taxon>Actinomycetes</taxon>
        <taxon>Pseudonocardiales</taxon>
        <taxon>Pseudonocardiaceae</taxon>
        <taxon>Pseudonocardia</taxon>
    </lineage>
</organism>
<dbReference type="Proteomes" id="UP000194360">
    <property type="component" value="Unassembled WGS sequence"/>
</dbReference>
<feature type="domain" description="HTH lysR-type" evidence="6">
    <location>
        <begin position="5"/>
        <end position="62"/>
    </location>
</feature>
<dbReference type="GO" id="GO:0003677">
    <property type="term" value="F:DNA binding"/>
    <property type="evidence" value="ECO:0007669"/>
    <property type="project" value="UniProtKB-KW"/>
</dbReference>
<gene>
    <name evidence="7" type="primary">oxyR_4</name>
    <name evidence="7" type="ORF">BG845_06212</name>
</gene>
<dbReference type="InterPro" id="IPR050950">
    <property type="entry name" value="HTH-type_LysR_regulators"/>
</dbReference>
<dbReference type="Gene3D" id="3.40.190.290">
    <property type="match status" value="1"/>
</dbReference>
<dbReference type="GO" id="GO:0003700">
    <property type="term" value="F:DNA-binding transcription factor activity"/>
    <property type="evidence" value="ECO:0007669"/>
    <property type="project" value="InterPro"/>
</dbReference>
<dbReference type="CDD" id="cd05466">
    <property type="entry name" value="PBP2_LTTR_substrate"/>
    <property type="match status" value="1"/>
</dbReference>